<sequence length="70" mass="7876">MTGRPKINDQQALFLQRNIYQHLHNTVLQAALTGMDEVTTSRTVVQKIVQQMVDDKVSASIQTNPGRSPR</sequence>
<evidence type="ECO:0000313" key="1">
    <source>
        <dbReference type="EMBL" id="SFC39767.1"/>
    </source>
</evidence>
<dbReference type="Proteomes" id="UP000226420">
    <property type="component" value="Unassembled WGS sequence"/>
</dbReference>
<reference evidence="1 2" key="1">
    <citation type="submission" date="2016-10" db="EMBL/GenBank/DDBJ databases">
        <authorList>
            <person name="Varghese N."/>
            <person name="Submissions S."/>
        </authorList>
    </citation>
    <scope>NUCLEOTIDE SEQUENCE [LARGE SCALE GENOMIC DNA]</scope>
    <source>
        <strain evidence="1 2">DSM 5563</strain>
    </source>
</reference>
<accession>A0AAJ4W914</accession>
<dbReference type="AlphaFoldDB" id="A0AAJ4W914"/>
<protein>
    <submittedName>
        <fullName evidence="1">Uncharacterized protein</fullName>
    </submittedName>
</protein>
<name>A0AAJ4W914_9GAMM</name>
<proteinExistence type="predicted"/>
<gene>
    <name evidence="1" type="ORF">SAMN02745723_102264</name>
</gene>
<organism evidence="1 2">
    <name type="scientific">Pragia fontium DSM 5563 = ATCC 49100</name>
    <dbReference type="NCBI Taxonomy" id="1122977"/>
    <lineage>
        <taxon>Bacteria</taxon>
        <taxon>Pseudomonadati</taxon>
        <taxon>Pseudomonadota</taxon>
        <taxon>Gammaproteobacteria</taxon>
        <taxon>Enterobacterales</taxon>
        <taxon>Budviciaceae</taxon>
        <taxon>Pragia</taxon>
    </lineage>
</organism>
<evidence type="ECO:0000313" key="2">
    <source>
        <dbReference type="Proteomes" id="UP000226420"/>
    </source>
</evidence>
<dbReference type="RefSeq" id="WP_047780635.1">
    <property type="nucleotide sequence ID" value="NZ_FOLW01000002.1"/>
</dbReference>
<dbReference type="EMBL" id="FOLW01000002">
    <property type="protein sequence ID" value="SFC39767.1"/>
    <property type="molecule type" value="Genomic_DNA"/>
</dbReference>
<comment type="caution">
    <text evidence="1">The sequence shown here is derived from an EMBL/GenBank/DDBJ whole genome shotgun (WGS) entry which is preliminary data.</text>
</comment>